<feature type="transmembrane region" description="Helical" evidence="6">
    <location>
        <begin position="204"/>
        <end position="229"/>
    </location>
</feature>
<dbReference type="Proteomes" id="UP001156614">
    <property type="component" value="Unassembled WGS sequence"/>
</dbReference>
<feature type="transmembrane region" description="Helical" evidence="6">
    <location>
        <begin position="106"/>
        <end position="124"/>
    </location>
</feature>
<keyword evidence="4 6" id="KW-1133">Transmembrane helix</keyword>
<dbReference type="GO" id="GO:0005886">
    <property type="term" value="C:plasma membrane"/>
    <property type="evidence" value="ECO:0007669"/>
    <property type="project" value="UniProtKB-SubCell"/>
</dbReference>
<feature type="transmembrane region" description="Helical" evidence="6">
    <location>
        <begin position="328"/>
        <end position="348"/>
    </location>
</feature>
<evidence type="ECO:0000256" key="2">
    <source>
        <dbReference type="ARBA" id="ARBA00022475"/>
    </source>
</evidence>
<dbReference type="PROSITE" id="PS51257">
    <property type="entry name" value="PROKAR_LIPOPROTEIN"/>
    <property type="match status" value="1"/>
</dbReference>
<evidence type="ECO:0000256" key="1">
    <source>
        <dbReference type="ARBA" id="ARBA00004651"/>
    </source>
</evidence>
<dbReference type="GO" id="GO:0022857">
    <property type="term" value="F:transmembrane transporter activity"/>
    <property type="evidence" value="ECO:0007669"/>
    <property type="project" value="InterPro"/>
</dbReference>
<feature type="transmembrane region" description="Helical" evidence="6">
    <location>
        <begin position="12"/>
        <end position="34"/>
    </location>
</feature>
<evidence type="ECO:0000313" key="9">
    <source>
        <dbReference type="Proteomes" id="UP001156614"/>
    </source>
</evidence>
<dbReference type="InterPro" id="IPR050189">
    <property type="entry name" value="MFS_Efflux_Transporters"/>
</dbReference>
<name>A0AAV5NK49_9PROT</name>
<feature type="transmembrane region" description="Helical" evidence="6">
    <location>
        <begin position="166"/>
        <end position="183"/>
    </location>
</feature>
<feature type="transmembrane region" description="Helical" evidence="6">
    <location>
        <begin position="241"/>
        <end position="261"/>
    </location>
</feature>
<feature type="transmembrane region" description="Helical" evidence="6">
    <location>
        <begin position="293"/>
        <end position="316"/>
    </location>
</feature>
<dbReference type="InterPro" id="IPR036259">
    <property type="entry name" value="MFS_trans_sf"/>
</dbReference>
<dbReference type="EMBL" id="BSNU01000017">
    <property type="protein sequence ID" value="GLQ64363.1"/>
    <property type="molecule type" value="Genomic_DNA"/>
</dbReference>
<comment type="subcellular location">
    <subcellularLocation>
        <location evidence="1">Cell membrane</location>
        <topology evidence="1">Multi-pass membrane protein</topology>
    </subcellularLocation>
</comment>
<dbReference type="SUPFAM" id="SSF103473">
    <property type="entry name" value="MFS general substrate transporter"/>
    <property type="match status" value="1"/>
</dbReference>
<evidence type="ECO:0000256" key="5">
    <source>
        <dbReference type="ARBA" id="ARBA00023136"/>
    </source>
</evidence>
<feature type="transmembrane region" description="Helical" evidence="6">
    <location>
        <begin position="77"/>
        <end position="100"/>
    </location>
</feature>
<reference evidence="9" key="1">
    <citation type="journal article" date="2019" name="Int. J. Syst. Evol. Microbiol.">
        <title>The Global Catalogue of Microorganisms (GCM) 10K type strain sequencing project: providing services to taxonomists for standard genome sequencing and annotation.</title>
        <authorList>
            <consortium name="The Broad Institute Genomics Platform"/>
            <consortium name="The Broad Institute Genome Sequencing Center for Infectious Disease"/>
            <person name="Wu L."/>
            <person name="Ma J."/>
        </authorList>
    </citation>
    <scope>NUCLEOTIDE SEQUENCE [LARGE SCALE GENOMIC DNA]</scope>
    <source>
        <strain evidence="9">NBRC 3267</strain>
    </source>
</reference>
<gene>
    <name evidence="8" type="ORF">GCM10007867_32100</name>
</gene>
<dbReference type="InterPro" id="IPR020846">
    <property type="entry name" value="MFS_dom"/>
</dbReference>
<dbReference type="PANTHER" id="PTHR43124">
    <property type="entry name" value="PURINE EFFLUX PUMP PBUE"/>
    <property type="match status" value="1"/>
</dbReference>
<dbReference type="PROSITE" id="PS50850">
    <property type="entry name" value="MFS"/>
    <property type="match status" value="1"/>
</dbReference>
<keyword evidence="9" id="KW-1185">Reference proteome</keyword>
<proteinExistence type="predicted"/>
<dbReference type="PANTHER" id="PTHR43124:SF3">
    <property type="entry name" value="CHLORAMPHENICOL EFFLUX PUMP RV0191"/>
    <property type="match status" value="1"/>
</dbReference>
<evidence type="ECO:0000313" key="8">
    <source>
        <dbReference type="EMBL" id="GLQ64363.1"/>
    </source>
</evidence>
<keyword evidence="5 6" id="KW-0472">Membrane</keyword>
<feature type="transmembrane region" description="Helical" evidence="6">
    <location>
        <begin position="136"/>
        <end position="160"/>
    </location>
</feature>
<evidence type="ECO:0000259" key="7">
    <source>
        <dbReference type="PROSITE" id="PS50850"/>
    </source>
</evidence>
<comment type="caution">
    <text evidence="8">The sequence shown here is derived from an EMBL/GenBank/DDBJ whole genome shotgun (WGS) entry which is preliminary data.</text>
</comment>
<evidence type="ECO:0000256" key="6">
    <source>
        <dbReference type="SAM" id="Phobius"/>
    </source>
</evidence>
<evidence type="ECO:0000256" key="3">
    <source>
        <dbReference type="ARBA" id="ARBA00022692"/>
    </source>
</evidence>
<dbReference type="Pfam" id="PF07690">
    <property type="entry name" value="MFS_1"/>
    <property type="match status" value="1"/>
</dbReference>
<protein>
    <submittedName>
        <fullName evidence="8">MFS transporter</fullName>
    </submittedName>
</protein>
<feature type="transmembrane region" description="Helical" evidence="6">
    <location>
        <begin position="46"/>
        <end position="65"/>
    </location>
</feature>
<feature type="domain" description="Major facilitator superfamily (MFS) profile" evidence="7">
    <location>
        <begin position="1"/>
        <end position="378"/>
    </location>
</feature>
<feature type="transmembrane region" description="Helical" evidence="6">
    <location>
        <begin position="268"/>
        <end position="287"/>
    </location>
</feature>
<organism evidence="8 9">
    <name type="scientific">Gluconobacter cerinus</name>
    <dbReference type="NCBI Taxonomy" id="38307"/>
    <lineage>
        <taxon>Bacteria</taxon>
        <taxon>Pseudomonadati</taxon>
        <taxon>Pseudomonadota</taxon>
        <taxon>Alphaproteobacteria</taxon>
        <taxon>Acetobacterales</taxon>
        <taxon>Acetobacteraceae</taxon>
        <taxon>Gluconobacter</taxon>
    </lineage>
</organism>
<feature type="transmembrane region" description="Helical" evidence="6">
    <location>
        <begin position="354"/>
        <end position="376"/>
    </location>
</feature>
<dbReference type="Gene3D" id="1.20.1250.20">
    <property type="entry name" value="MFS general substrate transporter like domains"/>
    <property type="match status" value="1"/>
</dbReference>
<dbReference type="CDD" id="cd17473">
    <property type="entry name" value="MFS_arabinose_efflux_permease_like"/>
    <property type="match status" value="1"/>
</dbReference>
<keyword evidence="3 6" id="KW-0812">Transmembrane</keyword>
<dbReference type="InterPro" id="IPR011701">
    <property type="entry name" value="MFS"/>
</dbReference>
<keyword evidence="2" id="KW-1003">Cell membrane</keyword>
<evidence type="ECO:0000256" key="4">
    <source>
        <dbReference type="ARBA" id="ARBA00022989"/>
    </source>
</evidence>
<accession>A0AAV5NK49</accession>
<dbReference type="RefSeq" id="WP_099213610.1">
    <property type="nucleotide sequence ID" value="NZ_BEWM01000017.1"/>
</dbReference>
<dbReference type="AlphaFoldDB" id="A0AAV5NK49"/>
<sequence length="392" mass="40358">MNADHKHLSRFGSLTLLMVASLTIMVGCVIVPGLPNIASALDVADAAGWLVTLPSLGVVLFAPVAGHMIDGLGARTALCIGLTAYGFFGLATAALHGPVMVFADRIALGGSTALVMAGGTGLIARFHDGDARMAMIARQGMAIELGGVIFLFVGGLLATLHWAAPFALYATSLVFLALVLAFIPSDETVVHGEAVDHSPIRQSLMVVYSAALLSMTCFFCAIIILPFRLLALGVGESGTGYLLSFVSLIAVVAAACMPLAVRRLGERGSLVTAFLAYVGAHICFATAPGLSVIVGGAVMLGIGFGLSVPLVNVMTVERSGAAERGRRLALLSMAIFLGQFLASFVDFLPRGTALPFVAAAALAAASAFLSFIHPGLRSTAQTLSQMTNGKPV</sequence>